<dbReference type="GO" id="GO:0005840">
    <property type="term" value="C:ribosome"/>
    <property type="evidence" value="ECO:0007669"/>
    <property type="project" value="UniProtKB-KW"/>
</dbReference>
<evidence type="ECO:0000256" key="1">
    <source>
        <dbReference type="ARBA" id="ARBA00022603"/>
    </source>
</evidence>
<dbReference type="PANTHER" id="PTHR13271:SF47">
    <property type="entry name" value="ACTIN-HISTIDINE N-METHYLTRANSFERASE"/>
    <property type="match status" value="1"/>
</dbReference>
<accession>A0A0F7S6I6</accession>
<dbReference type="GO" id="GO:0016279">
    <property type="term" value="F:protein-lysine N-methyltransferase activity"/>
    <property type="evidence" value="ECO:0007669"/>
    <property type="project" value="UniProtKB-ARBA"/>
</dbReference>
<reference evidence="6" key="3">
    <citation type="submission" date="2014-06" db="EMBL/GenBank/DDBJ databases">
        <authorList>
            <person name="Berkman P.J."/>
        </authorList>
    </citation>
    <scope>NUCLEOTIDE SEQUENCE [LARGE SCALE GENOMIC DNA]</scope>
</reference>
<reference evidence="4" key="2">
    <citation type="submission" date="2014-06" db="EMBL/GenBank/DDBJ databases">
        <authorList>
            <person name="Ju J."/>
            <person name="Zhang J."/>
        </authorList>
    </citation>
    <scope>NUCLEOTIDE SEQUENCE</scope>
    <source>
        <strain evidence="4">SscI8</strain>
    </source>
</reference>
<dbReference type="Gene3D" id="3.90.1410.10">
    <property type="entry name" value="set domain protein methyltransferase, domain 1"/>
    <property type="match status" value="1"/>
</dbReference>
<dbReference type="EMBL" id="LK056692">
    <property type="protein sequence ID" value="CDU26003.1"/>
    <property type="molecule type" value="Genomic_DNA"/>
</dbReference>
<evidence type="ECO:0000256" key="3">
    <source>
        <dbReference type="ARBA" id="ARBA00022691"/>
    </source>
</evidence>
<dbReference type="STRING" id="49012.A0A0F7S6I6"/>
<keyword evidence="2 4" id="KW-0808">Transferase</keyword>
<keyword evidence="1 4" id="KW-0489">Methyltransferase</keyword>
<dbReference type="OrthoDB" id="341421at2759"/>
<reference evidence="5" key="1">
    <citation type="submission" date="2014-06" db="EMBL/GenBank/DDBJ databases">
        <authorList>
            <person name="Berkman J.Paul."/>
        </authorList>
    </citation>
    <scope>NUCLEOTIDE SEQUENCE [LARGE SCALE GENOMIC DNA]</scope>
</reference>
<evidence type="ECO:0000313" key="5">
    <source>
        <dbReference type="EMBL" id="CDW95090.1"/>
    </source>
</evidence>
<dbReference type="AlphaFoldDB" id="A0A0F7S6I6"/>
<keyword evidence="4" id="KW-0689">Ribosomal protein</keyword>
<evidence type="ECO:0000313" key="4">
    <source>
        <dbReference type="EMBL" id="CDU26003.1"/>
    </source>
</evidence>
<name>A0A0F7S6I6_9BASI</name>
<proteinExistence type="predicted"/>
<dbReference type="InterPro" id="IPR050600">
    <property type="entry name" value="SETD3_SETD6_MTase"/>
</dbReference>
<dbReference type="PANTHER" id="PTHR13271">
    <property type="entry name" value="UNCHARACTERIZED PUTATIVE METHYLTRANSFERASE"/>
    <property type="match status" value="1"/>
</dbReference>
<sequence>MTRDSSSVVEQNRLLSKLLSLSLANSSTSTDDLLVQVSDQVPAGRGLVFTRRIEAGQAVLTLPVDTLINVKSYKSFLHPDTLPSSVSIASSENKGKSDQRLSSAQLLSLLLARAQLELESGRKRTSAETTSKYEALQLFVQTLPDKFDTVPLTWSLLARRFGHVGELKEASWKQRFFRSLLQALPPHSQDLQGKVRQRFERDWLGLCTLRDSNCDLLAEPALLSSNPDLARALVRAIDLDTFLWAWLCVNSRCVFLPLGLADHADNFTLAPMLDMANHTSDPAFECKVRYAVDGGLEMYAPGGSNDDACVAMPGDECFITYGPHSNESLLSEYGFVLPAHLTFGRDREADGESTWRGSRYVDVLMDAHVERLLQKQGVDGEAKIELLQNRGYWGEFTVHPYPEPAHPSHRLILALRLAALDLCSITPSTPPKVAKVKAQSGVKAGKKVPFHAQQETSDLERWEETLTGYRDTISDENEQQARDILVELCTARRKDTDKARQYLAAAEDILQSHCDNSETTTDNQIEPDYNGCKLSLAFVQQLLDEEEAVLRLVTQAARDQVEW</sequence>
<organism evidence="5 6">
    <name type="scientific">Sporisorium scitamineum</name>
    <dbReference type="NCBI Taxonomy" id="49012"/>
    <lineage>
        <taxon>Eukaryota</taxon>
        <taxon>Fungi</taxon>
        <taxon>Dikarya</taxon>
        <taxon>Basidiomycota</taxon>
        <taxon>Ustilaginomycotina</taxon>
        <taxon>Ustilaginomycetes</taxon>
        <taxon>Ustilaginales</taxon>
        <taxon>Ustilaginaceae</taxon>
        <taxon>Sporisorium</taxon>
    </lineage>
</organism>
<gene>
    <name evidence="5" type="primary">SSCI06020.1</name>
    <name evidence="4" type="ORF">SPSC_06174</name>
</gene>
<evidence type="ECO:0000256" key="2">
    <source>
        <dbReference type="ARBA" id="ARBA00022679"/>
    </source>
</evidence>
<evidence type="ECO:0000313" key="6">
    <source>
        <dbReference type="Proteomes" id="UP000242770"/>
    </source>
</evidence>
<dbReference type="Proteomes" id="UP000242770">
    <property type="component" value="Unassembled WGS sequence"/>
</dbReference>
<dbReference type="GO" id="GO:0032259">
    <property type="term" value="P:methylation"/>
    <property type="evidence" value="ECO:0007669"/>
    <property type="project" value="UniProtKB-KW"/>
</dbReference>
<dbReference type="EMBL" id="CCFA01000322">
    <property type="protein sequence ID" value="CDW95090.1"/>
    <property type="molecule type" value="Genomic_DNA"/>
</dbReference>
<keyword evidence="3" id="KW-0949">S-adenosyl-L-methionine</keyword>
<dbReference type="InterPro" id="IPR046341">
    <property type="entry name" value="SET_dom_sf"/>
</dbReference>
<protein>
    <submittedName>
        <fullName evidence="4">Related to RKM2-ribosomal protein lysine methyltransferase</fullName>
    </submittedName>
</protein>
<keyword evidence="6" id="KW-1185">Reference proteome</keyword>
<keyword evidence="4" id="KW-0687">Ribonucleoprotein</keyword>
<dbReference type="SUPFAM" id="SSF82199">
    <property type="entry name" value="SET domain"/>
    <property type="match status" value="1"/>
</dbReference>